<evidence type="ECO:0000313" key="1">
    <source>
        <dbReference type="EMBL" id="MDH1507218.1"/>
    </source>
</evidence>
<dbReference type="EMBL" id="JAOCIZ010000104">
    <property type="protein sequence ID" value="MDH1507218.1"/>
    <property type="molecule type" value="Genomic_DNA"/>
</dbReference>
<accession>A0A7T4C2L8</accession>
<gene>
    <name evidence="2" type="ORF">JC965_20290</name>
    <name evidence="1" type="ORF">N5I20_19405</name>
</gene>
<name>A0A7T4C2L8_AERCA</name>
<evidence type="ECO:0000313" key="2">
    <source>
        <dbReference type="EMBL" id="QQA60420.1"/>
    </source>
</evidence>
<sequence>MATQQRRLKLKTSGFGTNAGALSCVASYHATQRRMTFCQYSNAPFRALGTWIRMGKAGSALDSSAGKQSNSCPFKAYPHQMRSAQWSGSWQNGEANRFLFYFSMLHVQSVSSRAV</sequence>
<dbReference type="RefSeq" id="WP_143237610.1">
    <property type="nucleotide sequence ID" value="NZ_AP024402.1"/>
</dbReference>
<dbReference type="PROSITE" id="PS51257">
    <property type="entry name" value="PROKAR_LIPOPROTEIN"/>
    <property type="match status" value="1"/>
</dbReference>
<proteinExistence type="predicted"/>
<dbReference type="Proteomes" id="UP001161704">
    <property type="component" value="Unassembled WGS sequence"/>
</dbReference>
<protein>
    <submittedName>
        <fullName evidence="2">Uncharacterized protein</fullName>
    </submittedName>
</protein>
<reference evidence="2" key="1">
    <citation type="submission" date="2020-12" db="EMBL/GenBank/DDBJ databases">
        <title>GES Beta-lactamases isolated from hospital effluents in Brazil.</title>
        <authorList>
            <person name="Conte D."/>
            <person name="Mesa D."/>
            <person name="Palmeiro J.K."/>
            <person name="Dalla-Costa L.M."/>
        </authorList>
    </citation>
    <scope>NUCLEOTIDE SEQUENCE [LARGE SCALE GENOMIC DNA]</scope>
    <source>
        <strain evidence="2">Aero21</strain>
    </source>
</reference>
<dbReference type="AlphaFoldDB" id="A0A7T4C2L8"/>
<dbReference type="EMBL" id="CP065937">
    <property type="protein sequence ID" value="QQA60420.1"/>
    <property type="molecule type" value="Genomic_DNA"/>
</dbReference>
<organism evidence="2">
    <name type="scientific">Aeromonas caviae</name>
    <name type="common">Aeromonas punctata</name>
    <dbReference type="NCBI Taxonomy" id="648"/>
    <lineage>
        <taxon>Bacteria</taxon>
        <taxon>Pseudomonadati</taxon>
        <taxon>Pseudomonadota</taxon>
        <taxon>Gammaproteobacteria</taxon>
        <taxon>Aeromonadales</taxon>
        <taxon>Aeromonadaceae</taxon>
        <taxon>Aeromonas</taxon>
    </lineage>
</organism>
<reference evidence="1" key="2">
    <citation type="submission" date="2022-09" db="EMBL/GenBank/DDBJ databases">
        <title>Intensive care unit water sources are persistently colonized with multi-drug resistant bacteria and are the site of extensive horizontal gene transfer of antibiotic resistance genes.</title>
        <authorList>
            <person name="Diorio-Toth L."/>
        </authorList>
    </citation>
    <scope>NUCLEOTIDE SEQUENCE</scope>
    <source>
        <strain evidence="1">GD03710</strain>
    </source>
</reference>